<evidence type="ECO:0000313" key="15">
    <source>
        <dbReference type="RefSeq" id="XP_025416586.1"/>
    </source>
</evidence>
<dbReference type="RefSeq" id="XP_025416586.1">
    <property type="nucleotide sequence ID" value="XM_025560801.1"/>
</dbReference>
<gene>
    <name evidence="15 16" type="primary">LOC112687850</name>
</gene>
<evidence type="ECO:0000256" key="13">
    <source>
        <dbReference type="SAM" id="Phobius"/>
    </source>
</evidence>
<dbReference type="Pfam" id="PF00858">
    <property type="entry name" value="ASC"/>
    <property type="match status" value="1"/>
</dbReference>
<sequence length="519" mass="60322">MFDGLKSADDRGGDVPKTKLLKTSMRHQFNEFFDHSTLHGIRYIAQNDRPLHERFMWFSFLSVGIVITSIIIISLWEKFQTSPTITGLDTDFHNWDVQFPAITICPLQSTSDEKVWEYVSSVYDVANTDNERVEIFYKYINAIASFSYSNIEQIKTFSDYDWLPKDNFKDLAYKVVYHCEDLMFDCTFKGEPYNCCSGFEPIFTEYGFCYSFNSRHVVLDWPWKPENYSKSGTEYVYETDNKLSITFNTHNTTKNPLNIFIHSTDDILVIDTLPQHLWTRRIARILFDSKQTYTTEGARQLSIKQRKCVFPDEIPLLTDHIYTFSACMIQCRMDTSRALCGCVSWFYKTIDGYKYCDLKGLVCISKHLDKILNGLACPCKLGCMNTVYEVEKLQDAQADIIDKPLEITFVSWPMVRYRREVLFGWVDLLVAFGGIAGLFLGFSLLSGVEILYYFTMRAFCMVAYNPKALEELSKDYENQDKPVIDLGLKPLWTRTENKGTDVTRKNDKKKEAFVLPFLH</sequence>
<dbReference type="PANTHER" id="PTHR11690:SF247">
    <property type="entry name" value="PICKPOCKET 23, ISOFORM C"/>
    <property type="match status" value="1"/>
</dbReference>
<keyword evidence="14" id="KW-1185">Reference proteome</keyword>
<dbReference type="RefSeq" id="XP_025416587.1">
    <property type="nucleotide sequence ID" value="XM_025560802.1"/>
</dbReference>
<proteinExistence type="inferred from homology"/>
<evidence type="ECO:0000256" key="10">
    <source>
        <dbReference type="ARBA" id="ARBA00023201"/>
    </source>
</evidence>
<evidence type="ECO:0000313" key="14">
    <source>
        <dbReference type="Proteomes" id="UP000694846"/>
    </source>
</evidence>
<dbReference type="Gene3D" id="2.60.470.10">
    <property type="entry name" value="Acid-sensing ion channels like domains"/>
    <property type="match status" value="1"/>
</dbReference>
<evidence type="ECO:0000256" key="11">
    <source>
        <dbReference type="ARBA" id="ARBA00023303"/>
    </source>
</evidence>
<feature type="transmembrane region" description="Helical" evidence="13">
    <location>
        <begin position="421"/>
        <end position="444"/>
    </location>
</feature>
<organism evidence="14 16">
    <name type="scientific">Sipha flava</name>
    <name type="common">yellow sugarcane aphid</name>
    <dbReference type="NCBI Taxonomy" id="143950"/>
    <lineage>
        <taxon>Eukaryota</taxon>
        <taxon>Metazoa</taxon>
        <taxon>Ecdysozoa</taxon>
        <taxon>Arthropoda</taxon>
        <taxon>Hexapoda</taxon>
        <taxon>Insecta</taxon>
        <taxon>Pterygota</taxon>
        <taxon>Neoptera</taxon>
        <taxon>Paraneoptera</taxon>
        <taxon>Hemiptera</taxon>
        <taxon>Sternorrhyncha</taxon>
        <taxon>Aphidomorpha</taxon>
        <taxon>Aphidoidea</taxon>
        <taxon>Aphididae</taxon>
        <taxon>Sipha</taxon>
    </lineage>
</organism>
<evidence type="ECO:0000256" key="2">
    <source>
        <dbReference type="ARBA" id="ARBA00007193"/>
    </source>
</evidence>
<name>A0A8B8G0N5_9HEMI</name>
<dbReference type="GeneID" id="112687850"/>
<evidence type="ECO:0000256" key="3">
    <source>
        <dbReference type="ARBA" id="ARBA00022448"/>
    </source>
</evidence>
<comment type="similarity">
    <text evidence="2 12">Belongs to the amiloride-sensitive sodium channel (TC 1.A.6) family.</text>
</comment>
<dbReference type="Proteomes" id="UP000694846">
    <property type="component" value="Unplaced"/>
</dbReference>
<keyword evidence="10 12" id="KW-0739">Sodium transport</keyword>
<dbReference type="Gene3D" id="1.10.287.770">
    <property type="entry name" value="YojJ-like"/>
    <property type="match status" value="1"/>
</dbReference>
<keyword evidence="8 12" id="KW-0406">Ion transport</keyword>
<evidence type="ECO:0000256" key="12">
    <source>
        <dbReference type="RuleBase" id="RU000679"/>
    </source>
</evidence>
<evidence type="ECO:0000256" key="4">
    <source>
        <dbReference type="ARBA" id="ARBA00022461"/>
    </source>
</evidence>
<accession>A0A8B8G0N5</accession>
<protein>
    <submittedName>
        <fullName evidence="15 16">Sodium channel protein Nach-like isoform X1</fullName>
    </submittedName>
</protein>
<evidence type="ECO:0000256" key="5">
    <source>
        <dbReference type="ARBA" id="ARBA00022692"/>
    </source>
</evidence>
<keyword evidence="7" id="KW-0915">Sodium</keyword>
<keyword evidence="11 12" id="KW-0407">Ion channel</keyword>
<dbReference type="OrthoDB" id="6238402at2759"/>
<keyword evidence="9 13" id="KW-0472">Membrane</keyword>
<keyword evidence="4 12" id="KW-0894">Sodium channel</keyword>
<dbReference type="InterPro" id="IPR001873">
    <property type="entry name" value="ENaC"/>
</dbReference>
<dbReference type="GO" id="GO:0005886">
    <property type="term" value="C:plasma membrane"/>
    <property type="evidence" value="ECO:0007669"/>
    <property type="project" value="TreeGrafter"/>
</dbReference>
<dbReference type="GO" id="GO:0015280">
    <property type="term" value="F:ligand-gated sodium channel activity"/>
    <property type="evidence" value="ECO:0007669"/>
    <property type="project" value="TreeGrafter"/>
</dbReference>
<keyword evidence="3 12" id="KW-0813">Transport</keyword>
<evidence type="ECO:0000256" key="9">
    <source>
        <dbReference type="ARBA" id="ARBA00023136"/>
    </source>
</evidence>
<reference evidence="15 16" key="1">
    <citation type="submission" date="2025-04" db="UniProtKB">
        <authorList>
            <consortium name="RefSeq"/>
        </authorList>
    </citation>
    <scope>IDENTIFICATION</scope>
    <source>
        <tissue evidence="15 16">Whole body</tissue>
    </source>
</reference>
<evidence type="ECO:0000313" key="16">
    <source>
        <dbReference type="RefSeq" id="XP_025416587.1"/>
    </source>
</evidence>
<dbReference type="AlphaFoldDB" id="A0A8B8G0N5"/>
<evidence type="ECO:0000256" key="7">
    <source>
        <dbReference type="ARBA" id="ARBA00023053"/>
    </source>
</evidence>
<evidence type="ECO:0000256" key="8">
    <source>
        <dbReference type="ARBA" id="ARBA00023065"/>
    </source>
</evidence>
<dbReference type="Gene3D" id="1.10.287.820">
    <property type="entry name" value="Acid-sensing ion channel domain"/>
    <property type="match status" value="1"/>
</dbReference>
<comment type="subcellular location">
    <subcellularLocation>
        <location evidence="1">Membrane</location>
        <topology evidence="1">Multi-pass membrane protein</topology>
    </subcellularLocation>
</comment>
<evidence type="ECO:0000256" key="6">
    <source>
        <dbReference type="ARBA" id="ARBA00022989"/>
    </source>
</evidence>
<keyword evidence="6 13" id="KW-1133">Transmembrane helix</keyword>
<feature type="transmembrane region" description="Helical" evidence="13">
    <location>
        <begin position="55"/>
        <end position="76"/>
    </location>
</feature>
<dbReference type="PANTHER" id="PTHR11690">
    <property type="entry name" value="AMILORIDE-SENSITIVE SODIUM CHANNEL-RELATED"/>
    <property type="match status" value="1"/>
</dbReference>
<evidence type="ECO:0000256" key="1">
    <source>
        <dbReference type="ARBA" id="ARBA00004141"/>
    </source>
</evidence>
<keyword evidence="5 12" id="KW-0812">Transmembrane</keyword>
<dbReference type="PRINTS" id="PR01078">
    <property type="entry name" value="AMINACHANNEL"/>
</dbReference>